<evidence type="ECO:0000313" key="2">
    <source>
        <dbReference type="Proteomes" id="UP000326565"/>
    </source>
</evidence>
<proteinExistence type="predicted"/>
<organism evidence="1 2">
    <name type="scientific">Aspergillus leporis</name>
    <dbReference type="NCBI Taxonomy" id="41062"/>
    <lineage>
        <taxon>Eukaryota</taxon>
        <taxon>Fungi</taxon>
        <taxon>Dikarya</taxon>
        <taxon>Ascomycota</taxon>
        <taxon>Pezizomycotina</taxon>
        <taxon>Eurotiomycetes</taxon>
        <taxon>Eurotiomycetidae</taxon>
        <taxon>Eurotiales</taxon>
        <taxon>Aspergillaceae</taxon>
        <taxon>Aspergillus</taxon>
        <taxon>Aspergillus subgen. Circumdati</taxon>
    </lineage>
</organism>
<dbReference type="EMBL" id="ML732551">
    <property type="protein sequence ID" value="KAB8067156.1"/>
    <property type="molecule type" value="Genomic_DNA"/>
</dbReference>
<dbReference type="Proteomes" id="UP000326565">
    <property type="component" value="Unassembled WGS sequence"/>
</dbReference>
<accession>A0A5N5WFW3</accession>
<dbReference type="AlphaFoldDB" id="A0A5N5WFW3"/>
<sequence>MLNSNVCYTRIRKDPYFDQRILITVIFNRDVCFRLEFNLRTVRFVRWDDKLRMYVLRGFIADPLLDSRSWGTEPSMIDRTGRQNGSMKGST</sequence>
<protein>
    <submittedName>
        <fullName evidence="1">Uncharacterized protein</fullName>
    </submittedName>
</protein>
<name>A0A5N5WFW3_9EURO</name>
<keyword evidence="2" id="KW-1185">Reference proteome</keyword>
<gene>
    <name evidence="1" type="ORF">BDV29DRAFT_186650</name>
</gene>
<evidence type="ECO:0000313" key="1">
    <source>
        <dbReference type="EMBL" id="KAB8067156.1"/>
    </source>
</evidence>
<reference evidence="1 2" key="1">
    <citation type="submission" date="2019-04" db="EMBL/GenBank/DDBJ databases">
        <title>Friends and foes A comparative genomics study of 23 Aspergillus species from section Flavi.</title>
        <authorList>
            <consortium name="DOE Joint Genome Institute"/>
            <person name="Kjaerbolling I."/>
            <person name="Vesth T."/>
            <person name="Frisvad J.C."/>
            <person name="Nybo J.L."/>
            <person name="Theobald S."/>
            <person name="Kildgaard S."/>
            <person name="Isbrandt T."/>
            <person name="Kuo A."/>
            <person name="Sato A."/>
            <person name="Lyhne E.K."/>
            <person name="Kogle M.E."/>
            <person name="Wiebenga A."/>
            <person name="Kun R.S."/>
            <person name="Lubbers R.J."/>
            <person name="Makela M.R."/>
            <person name="Barry K."/>
            <person name="Chovatia M."/>
            <person name="Clum A."/>
            <person name="Daum C."/>
            <person name="Haridas S."/>
            <person name="He G."/>
            <person name="LaButti K."/>
            <person name="Lipzen A."/>
            <person name="Mondo S."/>
            <person name="Riley R."/>
            <person name="Salamov A."/>
            <person name="Simmons B.A."/>
            <person name="Magnuson J.K."/>
            <person name="Henrissat B."/>
            <person name="Mortensen U.H."/>
            <person name="Larsen T.O."/>
            <person name="Devries R.P."/>
            <person name="Grigoriev I.V."/>
            <person name="Machida M."/>
            <person name="Baker S.E."/>
            <person name="Andersen M.R."/>
        </authorList>
    </citation>
    <scope>NUCLEOTIDE SEQUENCE [LARGE SCALE GENOMIC DNA]</scope>
    <source>
        <strain evidence="1 2">CBS 151.66</strain>
    </source>
</reference>